<reference evidence="6" key="2">
    <citation type="submission" date="2022-03" db="EMBL/GenBank/DDBJ databases">
        <title>Draft title - Genomic analysis of global carrot germplasm unveils the trajectory of domestication and the origin of high carotenoid orange carrot.</title>
        <authorList>
            <person name="Iorizzo M."/>
            <person name="Ellison S."/>
            <person name="Senalik D."/>
            <person name="Macko-Podgorni A."/>
            <person name="Grzebelus D."/>
            <person name="Bostan H."/>
            <person name="Rolling W."/>
            <person name="Curaba J."/>
            <person name="Simon P."/>
        </authorList>
    </citation>
    <scope>NUCLEOTIDE SEQUENCE</scope>
    <source>
        <tissue evidence="6">Leaf</tissue>
    </source>
</reference>
<dbReference type="OMA" id="ATHITTY"/>
<dbReference type="InterPro" id="IPR044172">
    <property type="entry name" value="ILI2-like"/>
</dbReference>
<reference evidence="6" key="1">
    <citation type="journal article" date="2016" name="Nat. Genet.">
        <title>A high-quality carrot genome assembly provides new insights into carotenoid accumulation and asterid genome evolution.</title>
        <authorList>
            <person name="Iorizzo M."/>
            <person name="Ellison S."/>
            <person name="Senalik D."/>
            <person name="Zeng P."/>
            <person name="Satapoomin P."/>
            <person name="Huang J."/>
            <person name="Bowman M."/>
            <person name="Iovene M."/>
            <person name="Sanseverino W."/>
            <person name="Cavagnaro P."/>
            <person name="Yildiz M."/>
            <person name="Macko-Podgorni A."/>
            <person name="Moranska E."/>
            <person name="Grzebelus E."/>
            <person name="Grzebelus D."/>
            <person name="Ashrafi H."/>
            <person name="Zheng Z."/>
            <person name="Cheng S."/>
            <person name="Spooner D."/>
            <person name="Van Deynze A."/>
            <person name="Simon P."/>
        </authorList>
    </citation>
    <scope>NUCLEOTIDE SEQUENCE</scope>
    <source>
        <tissue evidence="6">Leaf</tissue>
    </source>
</reference>
<accession>A0A164UJK8</accession>
<sequence length="92" mass="10407">MSKRITGATRITDDELKELVLKLQALVPAESSSRSTTRVSSSKILKETCNYIKKLHKEVDDLSTRLTYLLDSMDSNSVDVETLRSLLQQSYI</sequence>
<evidence type="ECO:0000256" key="5">
    <source>
        <dbReference type="ARBA" id="ARBA00023242"/>
    </source>
</evidence>
<dbReference type="Gene3D" id="4.10.280.10">
    <property type="entry name" value="Helix-loop-helix DNA-binding domain"/>
    <property type="match status" value="1"/>
</dbReference>
<evidence type="ECO:0000313" key="7">
    <source>
        <dbReference type="Proteomes" id="UP000077755"/>
    </source>
</evidence>
<dbReference type="PROSITE" id="PS50888">
    <property type="entry name" value="BHLH"/>
    <property type="match status" value="1"/>
</dbReference>
<dbReference type="Gramene" id="KZM88965">
    <property type="protein sequence ID" value="KZM88965"/>
    <property type="gene ID" value="DCAR_026040"/>
</dbReference>
<evidence type="ECO:0000313" key="6">
    <source>
        <dbReference type="EMBL" id="WOH10439.1"/>
    </source>
</evidence>
<keyword evidence="5" id="KW-0539">Nucleus</keyword>
<keyword evidence="7" id="KW-1185">Reference proteome</keyword>
<evidence type="ECO:0000256" key="4">
    <source>
        <dbReference type="ARBA" id="ARBA00023163"/>
    </source>
</evidence>
<evidence type="ECO:0000256" key="1">
    <source>
        <dbReference type="ARBA" id="ARBA00004123"/>
    </source>
</evidence>
<evidence type="ECO:0000256" key="2">
    <source>
        <dbReference type="ARBA" id="ARBA00022604"/>
    </source>
</evidence>
<dbReference type="GO" id="GO:0006355">
    <property type="term" value="P:regulation of DNA-templated transcription"/>
    <property type="evidence" value="ECO:0007669"/>
    <property type="project" value="InterPro"/>
</dbReference>
<dbReference type="InterPro" id="IPR036638">
    <property type="entry name" value="HLH_DNA-bd_sf"/>
</dbReference>
<gene>
    <name evidence="6" type="ORF">DCAR_0729908</name>
</gene>
<dbReference type="InterPro" id="IPR044293">
    <property type="entry name" value="PRE"/>
</dbReference>
<protein>
    <submittedName>
        <fullName evidence="6">Uncharacterized protein</fullName>
    </submittedName>
</protein>
<dbReference type="PANTHER" id="PTHR38546:SF3">
    <property type="entry name" value="DNA BINDING PROTEIN"/>
    <property type="match status" value="1"/>
</dbReference>
<dbReference type="PANTHER" id="PTHR38546">
    <property type="entry name" value="DNA BINDING PROTEIN"/>
    <property type="match status" value="1"/>
</dbReference>
<dbReference type="Pfam" id="PF23174">
    <property type="entry name" value="bHLH_ILI"/>
    <property type="match status" value="1"/>
</dbReference>
<comment type="subcellular location">
    <subcellularLocation>
        <location evidence="1">Nucleus</location>
    </subcellularLocation>
</comment>
<dbReference type="Proteomes" id="UP000077755">
    <property type="component" value="Chromosome 7"/>
</dbReference>
<keyword evidence="2" id="KW-0341">Growth regulation</keyword>
<keyword evidence="3" id="KW-0805">Transcription regulation</keyword>
<keyword evidence="4" id="KW-0804">Transcription</keyword>
<dbReference type="SUPFAM" id="SSF47459">
    <property type="entry name" value="HLH, helix-loop-helix DNA-binding domain"/>
    <property type="match status" value="1"/>
</dbReference>
<dbReference type="GO" id="GO:0040008">
    <property type="term" value="P:regulation of growth"/>
    <property type="evidence" value="ECO:0007669"/>
    <property type="project" value="InterPro"/>
</dbReference>
<proteinExistence type="predicted"/>
<dbReference type="AlphaFoldDB" id="A0A164UJK8"/>
<organism evidence="6 7">
    <name type="scientific">Daucus carota subsp. sativus</name>
    <name type="common">Carrot</name>
    <dbReference type="NCBI Taxonomy" id="79200"/>
    <lineage>
        <taxon>Eukaryota</taxon>
        <taxon>Viridiplantae</taxon>
        <taxon>Streptophyta</taxon>
        <taxon>Embryophyta</taxon>
        <taxon>Tracheophyta</taxon>
        <taxon>Spermatophyta</taxon>
        <taxon>Magnoliopsida</taxon>
        <taxon>eudicotyledons</taxon>
        <taxon>Gunneridae</taxon>
        <taxon>Pentapetalae</taxon>
        <taxon>asterids</taxon>
        <taxon>campanulids</taxon>
        <taxon>Apiales</taxon>
        <taxon>Apiaceae</taxon>
        <taxon>Apioideae</taxon>
        <taxon>Scandiceae</taxon>
        <taxon>Daucinae</taxon>
        <taxon>Daucus</taxon>
        <taxon>Daucus sect. Daucus</taxon>
    </lineage>
</organism>
<name>A0A164UJK8_DAUCS</name>
<evidence type="ECO:0000256" key="3">
    <source>
        <dbReference type="ARBA" id="ARBA00023015"/>
    </source>
</evidence>
<dbReference type="EMBL" id="CP093349">
    <property type="protein sequence ID" value="WOH10439.1"/>
    <property type="molecule type" value="Genomic_DNA"/>
</dbReference>
<dbReference type="InterPro" id="IPR011598">
    <property type="entry name" value="bHLH_dom"/>
</dbReference>
<dbReference type="GO" id="GO:0005634">
    <property type="term" value="C:nucleus"/>
    <property type="evidence" value="ECO:0007669"/>
    <property type="project" value="UniProtKB-SubCell"/>
</dbReference>
<dbReference type="GO" id="GO:0046983">
    <property type="term" value="F:protein dimerization activity"/>
    <property type="evidence" value="ECO:0007669"/>
    <property type="project" value="InterPro"/>
</dbReference>